<accession>A0A067L4G7</accession>
<reference evidence="1 2" key="1">
    <citation type="journal article" date="2014" name="PLoS ONE">
        <title>Global Analysis of Gene Expression Profiles in Physic Nut (Jatropha curcas L.) Seedlings Exposed to Salt Stress.</title>
        <authorList>
            <person name="Zhang L."/>
            <person name="Zhang C."/>
            <person name="Wu P."/>
            <person name="Chen Y."/>
            <person name="Li M."/>
            <person name="Jiang H."/>
            <person name="Wu G."/>
        </authorList>
    </citation>
    <scope>NUCLEOTIDE SEQUENCE [LARGE SCALE GENOMIC DNA]</scope>
    <source>
        <strain evidence="2">cv. GZQX0401</strain>
        <tissue evidence="1">Young leaves</tissue>
    </source>
</reference>
<dbReference type="AlphaFoldDB" id="A0A067L4G7"/>
<name>A0A067L4G7_JATCU</name>
<sequence>MPSTSRRSSPAFLSLISVFVFGERKSHNEAATSARSRQSRLHASLRAIPATIADKVSQFLTFFSRIYEFLLNDEGFDS</sequence>
<gene>
    <name evidence="1" type="ORF">JCGZ_01911</name>
</gene>
<keyword evidence="2" id="KW-1185">Reference proteome</keyword>
<proteinExistence type="predicted"/>
<evidence type="ECO:0000313" key="2">
    <source>
        <dbReference type="Proteomes" id="UP000027138"/>
    </source>
</evidence>
<organism evidence="1 2">
    <name type="scientific">Jatropha curcas</name>
    <name type="common">Barbados nut</name>
    <dbReference type="NCBI Taxonomy" id="180498"/>
    <lineage>
        <taxon>Eukaryota</taxon>
        <taxon>Viridiplantae</taxon>
        <taxon>Streptophyta</taxon>
        <taxon>Embryophyta</taxon>
        <taxon>Tracheophyta</taxon>
        <taxon>Spermatophyta</taxon>
        <taxon>Magnoliopsida</taxon>
        <taxon>eudicotyledons</taxon>
        <taxon>Gunneridae</taxon>
        <taxon>Pentapetalae</taxon>
        <taxon>rosids</taxon>
        <taxon>fabids</taxon>
        <taxon>Malpighiales</taxon>
        <taxon>Euphorbiaceae</taxon>
        <taxon>Crotonoideae</taxon>
        <taxon>Jatropheae</taxon>
        <taxon>Jatropha</taxon>
    </lineage>
</organism>
<dbReference type="Proteomes" id="UP000027138">
    <property type="component" value="Unassembled WGS sequence"/>
</dbReference>
<protein>
    <submittedName>
        <fullName evidence="1">Uncharacterized protein</fullName>
    </submittedName>
</protein>
<evidence type="ECO:0000313" key="1">
    <source>
        <dbReference type="EMBL" id="KDP42123.1"/>
    </source>
</evidence>
<dbReference type="EMBL" id="KK914312">
    <property type="protein sequence ID" value="KDP42123.1"/>
    <property type="molecule type" value="Genomic_DNA"/>
</dbReference>